<keyword evidence="2" id="KW-1185">Reference proteome</keyword>
<accession>A0A4Z0HXW7</accession>
<proteinExistence type="predicted"/>
<gene>
    <name evidence="1" type="ORF">EJD98_07745</name>
</gene>
<dbReference type="RefSeq" id="WP_135358880.1">
    <property type="nucleotide sequence ID" value="NZ_JACKTU010000023.1"/>
</dbReference>
<reference evidence="1 2" key="1">
    <citation type="submission" date="2018-12" db="EMBL/GenBank/DDBJ databases">
        <title>Draft genome sequences of Mycolicibacterium peregrinum isolated from a pig with lymphadenitis and from soil on the same Japanese pig farm.</title>
        <authorList>
            <person name="Komatsu T."/>
            <person name="Ohya K."/>
            <person name="Sawai K."/>
            <person name="Odoi J.O."/>
            <person name="Otsu K."/>
            <person name="Ota A."/>
            <person name="Ito T."/>
            <person name="Kawai M."/>
            <person name="Maruyama F."/>
        </authorList>
    </citation>
    <scope>NUCLEOTIDE SEQUENCE [LARGE SCALE GENOMIC DNA]</scope>
    <source>
        <strain evidence="1 2">138</strain>
    </source>
</reference>
<evidence type="ECO:0000313" key="1">
    <source>
        <dbReference type="EMBL" id="TGB45338.1"/>
    </source>
</evidence>
<dbReference type="Proteomes" id="UP000297792">
    <property type="component" value="Unassembled WGS sequence"/>
</dbReference>
<sequence length="104" mass="11163">MSGELNVLTSDLRDMSTTHDAAAAGFSAAGDTTSFVEWKVLATHGPICWSSQQALCEANEARKSAAETMMKTSNDLSQKLTTAATQYDQTDTRESGNLGRTMHC</sequence>
<protein>
    <submittedName>
        <fullName evidence="1">ESX-1 secretion-associated protein</fullName>
    </submittedName>
</protein>
<dbReference type="GO" id="GO:0009306">
    <property type="term" value="P:protein secretion"/>
    <property type="evidence" value="ECO:0007669"/>
    <property type="project" value="InterPro"/>
</dbReference>
<dbReference type="GeneID" id="98803861"/>
<name>A0A4Z0HXW7_MYCPR</name>
<dbReference type="Pfam" id="PF10824">
    <property type="entry name" value="T7SS_ESX_EspC"/>
    <property type="match status" value="1"/>
</dbReference>
<comment type="caution">
    <text evidence="1">The sequence shown here is derived from an EMBL/GenBank/DDBJ whole genome shotgun (WGS) entry which is preliminary data.</text>
</comment>
<dbReference type="InterPro" id="IPR022536">
    <property type="entry name" value="EspC"/>
</dbReference>
<dbReference type="AlphaFoldDB" id="A0A4Z0HXW7"/>
<evidence type="ECO:0000313" key="2">
    <source>
        <dbReference type="Proteomes" id="UP000297792"/>
    </source>
</evidence>
<dbReference type="OrthoDB" id="4736318at2"/>
<organism evidence="1 2">
    <name type="scientific">Mycolicibacterium peregrinum</name>
    <name type="common">Mycobacterium peregrinum</name>
    <dbReference type="NCBI Taxonomy" id="43304"/>
    <lineage>
        <taxon>Bacteria</taxon>
        <taxon>Bacillati</taxon>
        <taxon>Actinomycetota</taxon>
        <taxon>Actinomycetes</taxon>
        <taxon>Mycobacteriales</taxon>
        <taxon>Mycobacteriaceae</taxon>
        <taxon>Mycolicibacterium</taxon>
    </lineage>
</organism>
<dbReference type="EMBL" id="RWKA01000003">
    <property type="protein sequence ID" value="TGB45338.1"/>
    <property type="molecule type" value="Genomic_DNA"/>
</dbReference>